<proteinExistence type="predicted"/>
<dbReference type="OrthoDB" id="283515at2"/>
<dbReference type="Proteomes" id="UP000319143">
    <property type="component" value="Unassembled WGS sequence"/>
</dbReference>
<sequence>MNLLSKRVSFSLGWLAVAVVMTSSGCSDDGAANEILTRKACLAEIASRYRSFHQQHGTSPPSQEAFVEFLSKEAARDEAETNRSGETLLRLLAGDFIVLYGGNLSDDPSADAKYILSFEAGVPGSGGYVAYGDGNVQHVTAKVYAETATIPMP</sequence>
<comment type="caution">
    <text evidence="1">The sequence shown here is derived from an EMBL/GenBank/DDBJ whole genome shotgun (WGS) entry which is preliminary data.</text>
</comment>
<keyword evidence="2" id="KW-1185">Reference proteome</keyword>
<protein>
    <submittedName>
        <fullName evidence="1">Uncharacterized protein</fullName>
    </submittedName>
</protein>
<gene>
    <name evidence="1" type="ORF">Poly41_11260</name>
</gene>
<dbReference type="EMBL" id="SJPV01000001">
    <property type="protein sequence ID" value="TWU42825.1"/>
    <property type="molecule type" value="Genomic_DNA"/>
</dbReference>
<reference evidence="1 2" key="1">
    <citation type="submission" date="2019-02" db="EMBL/GenBank/DDBJ databases">
        <title>Deep-cultivation of Planctomycetes and their phenomic and genomic characterization uncovers novel biology.</title>
        <authorList>
            <person name="Wiegand S."/>
            <person name="Jogler M."/>
            <person name="Boedeker C."/>
            <person name="Pinto D."/>
            <person name="Vollmers J."/>
            <person name="Rivas-Marin E."/>
            <person name="Kohn T."/>
            <person name="Peeters S.H."/>
            <person name="Heuer A."/>
            <person name="Rast P."/>
            <person name="Oberbeckmann S."/>
            <person name="Bunk B."/>
            <person name="Jeske O."/>
            <person name="Meyerdierks A."/>
            <person name="Storesund J.E."/>
            <person name="Kallscheuer N."/>
            <person name="Luecker S."/>
            <person name="Lage O.M."/>
            <person name="Pohl T."/>
            <person name="Merkel B.J."/>
            <person name="Hornburger P."/>
            <person name="Mueller R.-W."/>
            <person name="Bruemmer F."/>
            <person name="Labrenz M."/>
            <person name="Spormann A.M."/>
            <person name="Op Den Camp H."/>
            <person name="Overmann J."/>
            <person name="Amann R."/>
            <person name="Jetten M.S.M."/>
            <person name="Mascher T."/>
            <person name="Medema M.H."/>
            <person name="Devos D.P."/>
            <person name="Kaster A.-K."/>
            <person name="Ovreas L."/>
            <person name="Rohde M."/>
            <person name="Galperin M.Y."/>
            <person name="Jogler C."/>
        </authorList>
    </citation>
    <scope>NUCLEOTIDE SEQUENCE [LARGE SCALE GENOMIC DNA]</scope>
    <source>
        <strain evidence="1 2">Poly41</strain>
    </source>
</reference>
<dbReference type="AlphaFoldDB" id="A0A5C6E279"/>
<dbReference type="PROSITE" id="PS51257">
    <property type="entry name" value="PROKAR_LIPOPROTEIN"/>
    <property type="match status" value="1"/>
</dbReference>
<evidence type="ECO:0000313" key="2">
    <source>
        <dbReference type="Proteomes" id="UP000319143"/>
    </source>
</evidence>
<organism evidence="1 2">
    <name type="scientific">Novipirellula artificiosorum</name>
    <dbReference type="NCBI Taxonomy" id="2528016"/>
    <lineage>
        <taxon>Bacteria</taxon>
        <taxon>Pseudomonadati</taxon>
        <taxon>Planctomycetota</taxon>
        <taxon>Planctomycetia</taxon>
        <taxon>Pirellulales</taxon>
        <taxon>Pirellulaceae</taxon>
        <taxon>Novipirellula</taxon>
    </lineage>
</organism>
<dbReference type="RefSeq" id="WP_146524807.1">
    <property type="nucleotide sequence ID" value="NZ_SJPV01000001.1"/>
</dbReference>
<accession>A0A5C6E279</accession>
<evidence type="ECO:0000313" key="1">
    <source>
        <dbReference type="EMBL" id="TWU42825.1"/>
    </source>
</evidence>
<name>A0A5C6E279_9BACT</name>